<sequence>MSVRALVSAALVISMASSPAIAQNPLTSIGSGMAVSSVISSFRDAVSSLIDNTDDAVSANTFRTRQHLQILLGQVNAMAQGTLDKTFSQLTAAEQQVFKDVGNQIYQLQSLEKVTAQDVRKTTYAVSSSLDKLPFVKGTPMVMEYAPVYVISKTNADKGAVAITIQGSSLGTGEAQYTVAGKPCQKTTQITTSITFNCPASLFTATSEVTPIVGELTVPRTLTWWETIKGWFGNVAAPTKYTLAVNVIPTRLGEYTVKAVVSTQVVSTQDRAQEFKDGNGHCKGDRTKLFEFNSTGPEWNIYSNSVRAVCDSSKSSRCLGIQNLTSQSFGYMSKIANHGSCGPFYKDARGTVWGTAYWTEYKTTDGTAQQDAASGELNWAKSVMVKLPDNVKSVSISVKQIDGAEPIVIDGDSTSPWFSTEFQKDTKLLIIKPKKLTEALGA</sequence>
<dbReference type="RefSeq" id="WP_184246368.1">
    <property type="nucleotide sequence ID" value="NZ_JACHLR010000011.1"/>
</dbReference>
<dbReference type="AlphaFoldDB" id="A0A7W7KBC6"/>
<organism evidence="2 3">
    <name type="scientific">Novosphingobium chloroacetimidivorans</name>
    <dbReference type="NCBI Taxonomy" id="1428314"/>
    <lineage>
        <taxon>Bacteria</taxon>
        <taxon>Pseudomonadati</taxon>
        <taxon>Pseudomonadota</taxon>
        <taxon>Alphaproteobacteria</taxon>
        <taxon>Sphingomonadales</taxon>
        <taxon>Sphingomonadaceae</taxon>
        <taxon>Novosphingobium</taxon>
    </lineage>
</organism>
<proteinExistence type="predicted"/>
<protein>
    <submittedName>
        <fullName evidence="2">Uncharacterized protein</fullName>
    </submittedName>
</protein>
<accession>A0A7W7KBC6</accession>
<evidence type="ECO:0000313" key="2">
    <source>
        <dbReference type="EMBL" id="MBB4859455.1"/>
    </source>
</evidence>
<dbReference type="Proteomes" id="UP000555448">
    <property type="component" value="Unassembled WGS sequence"/>
</dbReference>
<evidence type="ECO:0000256" key="1">
    <source>
        <dbReference type="SAM" id="SignalP"/>
    </source>
</evidence>
<reference evidence="2 3" key="1">
    <citation type="submission" date="2020-08" db="EMBL/GenBank/DDBJ databases">
        <title>Functional genomics of gut bacteria from endangered species of beetles.</title>
        <authorList>
            <person name="Carlos-Shanley C."/>
        </authorList>
    </citation>
    <scope>NUCLEOTIDE SEQUENCE [LARGE SCALE GENOMIC DNA]</scope>
    <source>
        <strain evidence="2 3">S00245</strain>
    </source>
</reference>
<comment type="caution">
    <text evidence="2">The sequence shown here is derived from an EMBL/GenBank/DDBJ whole genome shotgun (WGS) entry which is preliminary data.</text>
</comment>
<gene>
    <name evidence="2" type="ORF">HNO88_002784</name>
</gene>
<keyword evidence="1" id="KW-0732">Signal</keyword>
<name>A0A7W7KBC6_9SPHN</name>
<dbReference type="EMBL" id="JACHLR010000011">
    <property type="protein sequence ID" value="MBB4859455.1"/>
    <property type="molecule type" value="Genomic_DNA"/>
</dbReference>
<feature type="chain" id="PRO_5030562108" evidence="1">
    <location>
        <begin position="23"/>
        <end position="442"/>
    </location>
</feature>
<keyword evidence="3" id="KW-1185">Reference proteome</keyword>
<feature type="signal peptide" evidence="1">
    <location>
        <begin position="1"/>
        <end position="22"/>
    </location>
</feature>
<evidence type="ECO:0000313" key="3">
    <source>
        <dbReference type="Proteomes" id="UP000555448"/>
    </source>
</evidence>